<keyword evidence="3" id="KW-1185">Reference proteome</keyword>
<evidence type="ECO:0000313" key="3">
    <source>
        <dbReference type="Proteomes" id="UP000436822"/>
    </source>
</evidence>
<protein>
    <recommendedName>
        <fullName evidence="4">PH domain-containing protein</fullName>
    </recommendedName>
</protein>
<dbReference type="RefSeq" id="WP_243144795.1">
    <property type="nucleotide sequence ID" value="NZ_BLJE01000001.1"/>
</dbReference>
<proteinExistence type="predicted"/>
<comment type="caution">
    <text evidence="2">The sequence shown here is derived from an EMBL/GenBank/DDBJ whole genome shotgun (WGS) entry which is preliminary data.</text>
</comment>
<dbReference type="AlphaFoldDB" id="A0A6N6JDN7"/>
<dbReference type="Proteomes" id="UP000436822">
    <property type="component" value="Unassembled WGS sequence"/>
</dbReference>
<name>A0A6N6JDN7_9RHOB</name>
<sequence length="159" mass="17209">MSDIITGMTPSAARRVFGTGVLLCLGGLLLYLSAAQPPAELHYLALLLVVAAAILGTGYKMWISTAHRIELTETELRLSDGTIICRIEDIKNVDRGFFAFKPSNGFLLTLNKSYPRSWAPGLWWRVGRRVGVGGITPGAQGKIMADSLAAMVAQRDGEF</sequence>
<feature type="transmembrane region" description="Helical" evidence="1">
    <location>
        <begin position="41"/>
        <end position="59"/>
    </location>
</feature>
<keyword evidence="1" id="KW-1133">Transmembrane helix</keyword>
<evidence type="ECO:0008006" key="4">
    <source>
        <dbReference type="Google" id="ProtNLM"/>
    </source>
</evidence>
<feature type="transmembrane region" description="Helical" evidence="1">
    <location>
        <begin position="12"/>
        <end position="35"/>
    </location>
</feature>
<organism evidence="2 3">
    <name type="scientific">Litoreibacter roseus</name>
    <dbReference type="NCBI Taxonomy" id="2601869"/>
    <lineage>
        <taxon>Bacteria</taxon>
        <taxon>Pseudomonadati</taxon>
        <taxon>Pseudomonadota</taxon>
        <taxon>Alphaproteobacteria</taxon>
        <taxon>Rhodobacterales</taxon>
        <taxon>Roseobacteraceae</taxon>
        <taxon>Litoreibacter</taxon>
    </lineage>
</organism>
<keyword evidence="1" id="KW-0812">Transmembrane</keyword>
<dbReference type="EMBL" id="BLJE01000001">
    <property type="protein sequence ID" value="GFE63489.1"/>
    <property type="molecule type" value="Genomic_DNA"/>
</dbReference>
<gene>
    <name evidence="2" type="ORF">KIN_05630</name>
</gene>
<keyword evidence="1" id="KW-0472">Membrane</keyword>
<reference evidence="2 3" key="1">
    <citation type="submission" date="2019-12" db="EMBL/GenBank/DDBJ databases">
        <title>Litoreibacter badius sp. nov., a novel bacteriochlorophyll a-containing bacterium in the genus Litoreibacter.</title>
        <authorList>
            <person name="Kanamuro M."/>
            <person name="Takabe Y."/>
            <person name="Mori K."/>
            <person name="Takaichi S."/>
            <person name="Hanada S."/>
        </authorList>
    </citation>
    <scope>NUCLEOTIDE SEQUENCE [LARGE SCALE GENOMIC DNA]</scope>
    <source>
        <strain evidence="2 3">K6</strain>
    </source>
</reference>
<evidence type="ECO:0000256" key="1">
    <source>
        <dbReference type="SAM" id="Phobius"/>
    </source>
</evidence>
<evidence type="ECO:0000313" key="2">
    <source>
        <dbReference type="EMBL" id="GFE63489.1"/>
    </source>
</evidence>
<accession>A0A6N6JDN7</accession>